<dbReference type="EMBL" id="DVGD01000091">
    <property type="protein sequence ID" value="HIR09388.1"/>
    <property type="molecule type" value="Genomic_DNA"/>
</dbReference>
<keyword evidence="3" id="KW-1283">Bacterial microcompartment</keyword>
<dbReference type="PROSITE" id="PS51932">
    <property type="entry name" value="BMV"/>
    <property type="match status" value="1"/>
</dbReference>
<evidence type="ECO:0000256" key="2">
    <source>
        <dbReference type="ARBA" id="ARBA00023669"/>
    </source>
</evidence>
<dbReference type="InterPro" id="IPR036677">
    <property type="entry name" value="EutN_CcmL_sf"/>
</dbReference>
<organism evidence="4 5">
    <name type="scientific">Candidatus Avoscillospira stercoripullorum</name>
    <dbReference type="NCBI Taxonomy" id="2840709"/>
    <lineage>
        <taxon>Bacteria</taxon>
        <taxon>Bacillati</taxon>
        <taxon>Bacillota</taxon>
        <taxon>Clostridia</taxon>
        <taxon>Eubacteriales</taxon>
        <taxon>Oscillospiraceae</taxon>
        <taxon>Oscillospiraceae incertae sedis</taxon>
        <taxon>Candidatus Avoscillospira</taxon>
    </lineage>
</organism>
<dbReference type="Gene3D" id="2.40.50.220">
    <property type="entry name" value="EutN/Ccml"/>
    <property type="match status" value="1"/>
</dbReference>
<dbReference type="Proteomes" id="UP000824258">
    <property type="component" value="Unassembled WGS sequence"/>
</dbReference>
<comment type="subcellular location">
    <subcellularLocation>
        <location evidence="1">Carboxysome</location>
    </subcellularLocation>
</comment>
<dbReference type="PANTHER" id="PTHR36539">
    <property type="entry name" value="ETHANOLAMINE UTILIZATION PROTEIN EUTN"/>
    <property type="match status" value="1"/>
</dbReference>
<sequence length="86" mass="8795">MILGQVTGAVWATRKCAALQGQTFLEVRYPGGTVVAADLVGAGLGDPVLVTLGSGARAGQEAMPLDAAIVAILDEETGRRDSHVHP</sequence>
<dbReference type="Pfam" id="PF03319">
    <property type="entry name" value="EutN_CcmL"/>
    <property type="match status" value="1"/>
</dbReference>
<dbReference type="GO" id="GO:0031470">
    <property type="term" value="C:carboxysome"/>
    <property type="evidence" value="ECO:0007669"/>
    <property type="project" value="UniProtKB-SubCell"/>
</dbReference>
<name>A0A9D1A7J8_9FIRM</name>
<evidence type="ECO:0000313" key="4">
    <source>
        <dbReference type="EMBL" id="HIR09388.1"/>
    </source>
</evidence>
<keyword evidence="2" id="KW-1282">Carboxysome</keyword>
<proteinExistence type="predicted"/>
<dbReference type="PANTHER" id="PTHR36539:SF2">
    <property type="entry name" value="ETHANOLAMINE UTILIZATION PROTEIN"/>
    <property type="match status" value="1"/>
</dbReference>
<evidence type="ECO:0000256" key="3">
    <source>
        <dbReference type="ARBA" id="ARBA00024446"/>
    </source>
</evidence>
<reference evidence="4" key="2">
    <citation type="journal article" date="2021" name="PeerJ">
        <title>Extensive microbial diversity within the chicken gut microbiome revealed by metagenomics and culture.</title>
        <authorList>
            <person name="Gilroy R."/>
            <person name="Ravi A."/>
            <person name="Getino M."/>
            <person name="Pursley I."/>
            <person name="Horton D.L."/>
            <person name="Alikhan N.F."/>
            <person name="Baker D."/>
            <person name="Gharbi K."/>
            <person name="Hall N."/>
            <person name="Watson M."/>
            <person name="Adriaenssens E.M."/>
            <person name="Foster-Nyarko E."/>
            <person name="Jarju S."/>
            <person name="Secka A."/>
            <person name="Antonio M."/>
            <person name="Oren A."/>
            <person name="Chaudhuri R.R."/>
            <person name="La Ragione R."/>
            <person name="Hildebrand F."/>
            <person name="Pallen M.J."/>
        </authorList>
    </citation>
    <scope>NUCLEOTIDE SEQUENCE</scope>
    <source>
        <strain evidence="4">ChiHjej9B8-7071</strain>
    </source>
</reference>
<protein>
    <submittedName>
        <fullName evidence="4">EutN/CcmL family microcompartment protein</fullName>
    </submittedName>
</protein>
<gene>
    <name evidence="4" type="ORF">IAA70_03175</name>
</gene>
<dbReference type="AlphaFoldDB" id="A0A9D1A7J8"/>
<evidence type="ECO:0000313" key="5">
    <source>
        <dbReference type="Proteomes" id="UP000824258"/>
    </source>
</evidence>
<accession>A0A9D1A7J8</accession>
<reference evidence="4" key="1">
    <citation type="submission" date="2020-10" db="EMBL/GenBank/DDBJ databases">
        <authorList>
            <person name="Gilroy R."/>
        </authorList>
    </citation>
    <scope>NUCLEOTIDE SEQUENCE</scope>
    <source>
        <strain evidence="4">ChiHjej9B8-7071</strain>
    </source>
</reference>
<dbReference type="InterPro" id="IPR004992">
    <property type="entry name" value="EutN_CcmL"/>
</dbReference>
<dbReference type="SUPFAM" id="SSF159133">
    <property type="entry name" value="EutN/CcmL-like"/>
    <property type="match status" value="1"/>
</dbReference>
<comment type="caution">
    <text evidence="4">The sequence shown here is derived from an EMBL/GenBank/DDBJ whole genome shotgun (WGS) entry which is preliminary data.</text>
</comment>
<evidence type="ECO:0000256" key="1">
    <source>
        <dbReference type="ARBA" id="ARBA00023587"/>
    </source>
</evidence>